<dbReference type="Proteomes" id="UP001199919">
    <property type="component" value="Unassembled WGS sequence"/>
</dbReference>
<proteinExistence type="predicted"/>
<accession>A0ABS8U2G5</accession>
<organism evidence="2 3">
    <name type="scientific">Mucilaginibacter roseus</name>
    <dbReference type="NCBI Taxonomy" id="1528868"/>
    <lineage>
        <taxon>Bacteria</taxon>
        <taxon>Pseudomonadati</taxon>
        <taxon>Bacteroidota</taxon>
        <taxon>Sphingobacteriia</taxon>
        <taxon>Sphingobacteriales</taxon>
        <taxon>Sphingobacteriaceae</taxon>
        <taxon>Mucilaginibacter</taxon>
    </lineage>
</organism>
<dbReference type="EMBL" id="JAJPWV010000001">
    <property type="protein sequence ID" value="MCD8739741.1"/>
    <property type="molecule type" value="Genomic_DNA"/>
</dbReference>
<dbReference type="Pfam" id="PF13384">
    <property type="entry name" value="HTH_23"/>
    <property type="match status" value="1"/>
</dbReference>
<keyword evidence="3" id="KW-1185">Reference proteome</keyword>
<comment type="caution">
    <text evidence="2">The sequence shown here is derived from an EMBL/GenBank/DDBJ whole genome shotgun (WGS) entry which is preliminary data.</text>
</comment>
<name>A0ABS8U2G5_9SPHI</name>
<gene>
    <name evidence="2" type="ORF">LT679_03925</name>
</gene>
<protein>
    <submittedName>
        <fullName evidence="2">Helix-turn-helix domain-containing protein</fullName>
    </submittedName>
</protein>
<feature type="region of interest" description="Disordered" evidence="1">
    <location>
        <begin position="77"/>
        <end position="98"/>
    </location>
</feature>
<evidence type="ECO:0000313" key="3">
    <source>
        <dbReference type="Proteomes" id="UP001199919"/>
    </source>
</evidence>
<sequence length="136" mass="15983">MDVHHGHIVERVIRREGYSISEIARLSNVNRRSVYNWFNQQFLKADIIYKIGMIINHDFSVEFPHLFKSDDFKRNTQPVNHTQQNFTPGEQGANSQNGESYWKDKYIALLEKYNDILIKTVERNSVKISVEGNINQ</sequence>
<reference evidence="2 3" key="1">
    <citation type="submission" date="2021-12" db="EMBL/GenBank/DDBJ databases">
        <title>Mucilaginibacter roseus genome.</title>
        <authorList>
            <person name="Ferreira J.R."/>
            <person name="Newman J.D."/>
        </authorList>
    </citation>
    <scope>NUCLEOTIDE SEQUENCE [LARGE SCALE GENOMIC DNA]</scope>
    <source>
        <strain evidence="2 3">LMG 28454</strain>
    </source>
</reference>
<dbReference type="RefSeq" id="WP_232175703.1">
    <property type="nucleotide sequence ID" value="NZ_JAJPWV010000001.1"/>
</dbReference>
<evidence type="ECO:0000256" key="1">
    <source>
        <dbReference type="SAM" id="MobiDB-lite"/>
    </source>
</evidence>
<evidence type="ECO:0000313" key="2">
    <source>
        <dbReference type="EMBL" id="MCD8739741.1"/>
    </source>
</evidence>